<sequence length="240" mass="24016">MARVLLAAVCVLAFAGAALAQKGSFVAANIVPTWEACPIKKPAEWDTKVFDPSLDALTELTKYTENLSKACQDTLLDLAGCASDNDAFAEPPSTVTSLSTSNGCCLTDCSTNIKKAIKQGCFNDLLNVICKDTKADKFKTGLFNAGVRCADFDAVCPGEKAAPKPANATAAAKPAVANATAAAKEVVKTAAANATAAAKTAAAAAKDVLKDAAKSATGSAGGVAASAVMALAGAAALLAL</sequence>
<accession>A0A2V0NXB5</accession>
<dbReference type="AlphaFoldDB" id="A0A2V0NXB5"/>
<organism evidence="2 3">
    <name type="scientific">Raphidocelis subcapitata</name>
    <dbReference type="NCBI Taxonomy" id="307507"/>
    <lineage>
        <taxon>Eukaryota</taxon>
        <taxon>Viridiplantae</taxon>
        <taxon>Chlorophyta</taxon>
        <taxon>core chlorophytes</taxon>
        <taxon>Chlorophyceae</taxon>
        <taxon>CS clade</taxon>
        <taxon>Sphaeropleales</taxon>
        <taxon>Selenastraceae</taxon>
        <taxon>Raphidocelis</taxon>
    </lineage>
</organism>
<dbReference type="InParanoid" id="A0A2V0NXB5"/>
<dbReference type="Proteomes" id="UP000247498">
    <property type="component" value="Unassembled WGS sequence"/>
</dbReference>
<dbReference type="OrthoDB" id="544433at2759"/>
<name>A0A2V0NXB5_9CHLO</name>
<keyword evidence="3" id="KW-1185">Reference proteome</keyword>
<evidence type="ECO:0000313" key="2">
    <source>
        <dbReference type="EMBL" id="GBF92271.1"/>
    </source>
</evidence>
<evidence type="ECO:0000256" key="1">
    <source>
        <dbReference type="SAM" id="SignalP"/>
    </source>
</evidence>
<protein>
    <submittedName>
        <fullName evidence="2">Uncharacterized protein</fullName>
    </submittedName>
</protein>
<keyword evidence="1" id="KW-0732">Signal</keyword>
<dbReference type="EMBL" id="BDRX01000030">
    <property type="protein sequence ID" value="GBF92271.1"/>
    <property type="molecule type" value="Genomic_DNA"/>
</dbReference>
<gene>
    <name evidence="2" type="ORF">Rsub_05354</name>
</gene>
<feature type="signal peptide" evidence="1">
    <location>
        <begin position="1"/>
        <end position="20"/>
    </location>
</feature>
<comment type="caution">
    <text evidence="2">The sequence shown here is derived from an EMBL/GenBank/DDBJ whole genome shotgun (WGS) entry which is preliminary data.</text>
</comment>
<feature type="chain" id="PRO_5015922540" evidence="1">
    <location>
        <begin position="21"/>
        <end position="240"/>
    </location>
</feature>
<proteinExistence type="predicted"/>
<reference evidence="2 3" key="1">
    <citation type="journal article" date="2018" name="Sci. Rep.">
        <title>Raphidocelis subcapitata (=Pseudokirchneriella subcapitata) provides an insight into genome evolution and environmental adaptations in the Sphaeropleales.</title>
        <authorList>
            <person name="Suzuki S."/>
            <person name="Yamaguchi H."/>
            <person name="Nakajima N."/>
            <person name="Kawachi M."/>
        </authorList>
    </citation>
    <scope>NUCLEOTIDE SEQUENCE [LARGE SCALE GENOMIC DNA]</scope>
    <source>
        <strain evidence="2 3">NIES-35</strain>
    </source>
</reference>
<evidence type="ECO:0000313" key="3">
    <source>
        <dbReference type="Proteomes" id="UP000247498"/>
    </source>
</evidence>